<organism evidence="3">
    <name type="scientific">Arabidopsis lyrata subsp. lyrata</name>
    <name type="common">Lyre-leaved rock-cress</name>
    <dbReference type="NCBI Taxonomy" id="81972"/>
    <lineage>
        <taxon>Eukaryota</taxon>
        <taxon>Viridiplantae</taxon>
        <taxon>Streptophyta</taxon>
        <taxon>Embryophyta</taxon>
        <taxon>Tracheophyta</taxon>
        <taxon>Spermatophyta</taxon>
        <taxon>Magnoliopsida</taxon>
        <taxon>eudicotyledons</taxon>
        <taxon>Gunneridae</taxon>
        <taxon>Pentapetalae</taxon>
        <taxon>rosids</taxon>
        <taxon>malvids</taxon>
        <taxon>Brassicales</taxon>
        <taxon>Brassicaceae</taxon>
        <taxon>Camelineae</taxon>
        <taxon>Arabidopsis</taxon>
    </lineage>
</organism>
<dbReference type="AlphaFoldDB" id="D7KQ01"/>
<dbReference type="Proteomes" id="UP000008694">
    <property type="component" value="Unassembled WGS sequence"/>
</dbReference>
<dbReference type="InterPro" id="IPR001245">
    <property type="entry name" value="Ser-Thr/Tyr_kinase_cat_dom"/>
</dbReference>
<evidence type="ECO:0000313" key="3">
    <source>
        <dbReference type="Proteomes" id="UP000008694"/>
    </source>
</evidence>
<protein>
    <recommendedName>
        <fullName evidence="1">Serine-threonine/tyrosine-protein kinase catalytic domain-containing protein</fullName>
    </recommendedName>
</protein>
<dbReference type="HOGENOM" id="CLU_2389185_0_0_1"/>
<dbReference type="Gramene" id="scaffold_105527.1">
    <property type="protein sequence ID" value="scaffold_105527.1"/>
    <property type="gene ID" value="scaffold_105527.1"/>
</dbReference>
<proteinExistence type="predicted"/>
<dbReference type="Pfam" id="PF07714">
    <property type="entry name" value="PK_Tyr_Ser-Thr"/>
    <property type="match status" value="1"/>
</dbReference>
<name>D7KQ01_ARALL</name>
<reference evidence="3" key="1">
    <citation type="journal article" date="2011" name="Nat. Genet.">
        <title>The Arabidopsis lyrata genome sequence and the basis of rapid genome size change.</title>
        <authorList>
            <person name="Hu T.T."/>
            <person name="Pattyn P."/>
            <person name="Bakker E.G."/>
            <person name="Cao J."/>
            <person name="Cheng J.-F."/>
            <person name="Clark R.M."/>
            <person name="Fahlgren N."/>
            <person name="Fawcett J.A."/>
            <person name="Grimwood J."/>
            <person name="Gundlach H."/>
            <person name="Haberer G."/>
            <person name="Hollister J.D."/>
            <person name="Ossowski S."/>
            <person name="Ottilar R.P."/>
            <person name="Salamov A.A."/>
            <person name="Schneeberger K."/>
            <person name="Spannagl M."/>
            <person name="Wang X."/>
            <person name="Yang L."/>
            <person name="Nasrallah M.E."/>
            <person name="Bergelson J."/>
            <person name="Carrington J.C."/>
            <person name="Gaut B.S."/>
            <person name="Schmutz J."/>
            <person name="Mayer K.F.X."/>
            <person name="Van de Peer Y."/>
            <person name="Grigoriev I.V."/>
            <person name="Nordborg M."/>
            <person name="Weigel D."/>
            <person name="Guo Y.-L."/>
        </authorList>
    </citation>
    <scope>NUCLEOTIDE SEQUENCE [LARGE SCALE GENOMIC DNA]</scope>
    <source>
        <strain evidence="3">cv. MN47</strain>
    </source>
</reference>
<dbReference type="Gene3D" id="3.30.200.20">
    <property type="entry name" value="Phosphorylase Kinase, domain 1"/>
    <property type="match status" value="1"/>
</dbReference>
<accession>D7KQ01</accession>
<dbReference type="EMBL" id="GL348713">
    <property type="protein sequence ID" value="EFH70868.1"/>
    <property type="molecule type" value="Genomic_DNA"/>
</dbReference>
<evidence type="ECO:0000313" key="2">
    <source>
        <dbReference type="EMBL" id="EFH70868.1"/>
    </source>
</evidence>
<feature type="domain" description="Serine-threonine/tyrosine-protein kinase catalytic" evidence="1">
    <location>
        <begin position="31"/>
        <end position="91"/>
    </location>
</feature>
<dbReference type="eggNOG" id="KOG0192">
    <property type="taxonomic scope" value="Eukaryota"/>
</dbReference>
<keyword evidence="3" id="KW-1185">Reference proteome</keyword>
<dbReference type="STRING" id="81972.D7KQ01"/>
<sequence>MVIGAAARVDIGSCRKLVSSHTSLLDIGRHRQFRNIEQKKKFQRKVLLLSKFQHENNVQFIGACIEPKLMIITELIEGNTLQKFMLSTQSRLLF</sequence>
<evidence type="ECO:0000259" key="1">
    <source>
        <dbReference type="Pfam" id="PF07714"/>
    </source>
</evidence>
<gene>
    <name evidence="2" type="ORF">ARALYDRAFT_892733</name>
</gene>
<dbReference type="InterPro" id="IPR011009">
    <property type="entry name" value="Kinase-like_dom_sf"/>
</dbReference>
<dbReference type="SUPFAM" id="SSF56112">
    <property type="entry name" value="Protein kinase-like (PK-like)"/>
    <property type="match status" value="1"/>
</dbReference>
<dbReference type="GO" id="GO:0004672">
    <property type="term" value="F:protein kinase activity"/>
    <property type="evidence" value="ECO:0007669"/>
    <property type="project" value="InterPro"/>
</dbReference>